<reference evidence="3 4" key="1">
    <citation type="submission" date="2020-07" db="EMBL/GenBank/DDBJ databases">
        <title>Sequencing the genomes of 1000 actinobacteria strains.</title>
        <authorList>
            <person name="Klenk H.-P."/>
        </authorList>
    </citation>
    <scope>NUCLEOTIDE SEQUENCE [LARGE SCALE GENOMIC DNA]</scope>
    <source>
        <strain evidence="3 4">DSM 15165</strain>
    </source>
</reference>
<proteinExistence type="predicted"/>
<dbReference type="InterPro" id="IPR036365">
    <property type="entry name" value="PGBD-like_sf"/>
</dbReference>
<dbReference type="InterPro" id="IPR036366">
    <property type="entry name" value="PGBDSf"/>
</dbReference>
<dbReference type="Pfam" id="PF01471">
    <property type="entry name" value="PG_binding_1"/>
    <property type="match status" value="1"/>
</dbReference>
<feature type="compositionally biased region" description="Gly residues" evidence="1">
    <location>
        <begin position="259"/>
        <end position="268"/>
    </location>
</feature>
<feature type="region of interest" description="Disordered" evidence="1">
    <location>
        <begin position="256"/>
        <end position="276"/>
    </location>
</feature>
<gene>
    <name evidence="3" type="ORF">HNR13_001375</name>
</gene>
<dbReference type="Proteomes" id="UP000578352">
    <property type="component" value="Unassembled WGS sequence"/>
</dbReference>
<evidence type="ECO:0000256" key="1">
    <source>
        <dbReference type="SAM" id="MobiDB-lite"/>
    </source>
</evidence>
<sequence>MVSLAGVVVLATGVAVGALLVPSRVPEGIAKTAPPASAPATRMNSIDAQAATLVITLSDAQKIVSPVAGTVTSTNCSADGVIVSGTSAVSVDDAPLVFLATPRPLWRDLEVGESGADVSALQQELARLGRDVGIDGRFGRRTLAAVIDVAKDAGVTGATAWTSLPASSFLWLPAPTVRIASCDALLGSRIDPGSPLMSLPQGLSAARVSPVPANLFPGDRVINVGDRTVPVDGDGVVASAEGLESLAQSDAFAAFQANGTGGSPGEGRPGASAPSGMPVQYELAKPISVVSIPAAALYDTRDETGCVLGDGKPTPVTIVGSQLGQAFVIPANGADFSNVRLTTGEARSCG</sequence>
<feature type="domain" description="Peptidoglycan binding-like" evidence="2">
    <location>
        <begin position="114"/>
        <end position="149"/>
    </location>
</feature>
<dbReference type="GO" id="GO:0016787">
    <property type="term" value="F:hydrolase activity"/>
    <property type="evidence" value="ECO:0007669"/>
    <property type="project" value="UniProtKB-KW"/>
</dbReference>
<dbReference type="InterPro" id="IPR002477">
    <property type="entry name" value="Peptidoglycan-bd-like"/>
</dbReference>
<evidence type="ECO:0000313" key="3">
    <source>
        <dbReference type="EMBL" id="NYJ23088.1"/>
    </source>
</evidence>
<dbReference type="SUPFAM" id="SSF47090">
    <property type="entry name" value="PGBD-like"/>
    <property type="match status" value="1"/>
</dbReference>
<comment type="caution">
    <text evidence="3">The sequence shown here is derived from an EMBL/GenBank/DDBJ whole genome shotgun (WGS) entry which is preliminary data.</text>
</comment>
<evidence type="ECO:0000259" key="2">
    <source>
        <dbReference type="Pfam" id="PF01471"/>
    </source>
</evidence>
<keyword evidence="3" id="KW-0378">Hydrolase</keyword>
<accession>A0A853CRV3</accession>
<dbReference type="Gene3D" id="1.10.101.10">
    <property type="entry name" value="PGBD-like superfamily/PGBD"/>
    <property type="match status" value="1"/>
</dbReference>
<evidence type="ECO:0000313" key="4">
    <source>
        <dbReference type="Proteomes" id="UP000578352"/>
    </source>
</evidence>
<name>A0A853CRV3_9MICO</name>
<dbReference type="EMBL" id="JACCFL010000001">
    <property type="protein sequence ID" value="NYJ23088.1"/>
    <property type="molecule type" value="Genomic_DNA"/>
</dbReference>
<protein>
    <submittedName>
        <fullName evidence="3">Peptidoglycan hydrolase-like protein with peptidoglycan-binding domain</fullName>
    </submittedName>
</protein>
<organism evidence="3 4">
    <name type="scientific">Leifsonia shinshuensis</name>
    <dbReference type="NCBI Taxonomy" id="150026"/>
    <lineage>
        <taxon>Bacteria</taxon>
        <taxon>Bacillati</taxon>
        <taxon>Actinomycetota</taxon>
        <taxon>Actinomycetes</taxon>
        <taxon>Micrococcales</taxon>
        <taxon>Microbacteriaceae</taxon>
        <taxon>Leifsonia</taxon>
    </lineage>
</organism>
<dbReference type="AlphaFoldDB" id="A0A853CRV3"/>